<feature type="region of interest" description="Disordered" evidence="1">
    <location>
        <begin position="586"/>
        <end position="630"/>
    </location>
</feature>
<reference evidence="2" key="1">
    <citation type="submission" date="2025-08" db="UniProtKB">
        <authorList>
            <consortium name="Ensembl"/>
        </authorList>
    </citation>
    <scope>IDENTIFICATION</scope>
</reference>
<dbReference type="PANTHER" id="PTHR31191">
    <property type="entry name" value="CENTROSOMAL PROTEIN CEP126"/>
    <property type="match status" value="1"/>
</dbReference>
<dbReference type="GO" id="GO:0031122">
    <property type="term" value="P:cytoplasmic microtubule organization"/>
    <property type="evidence" value="ECO:0007669"/>
    <property type="project" value="InterPro"/>
</dbReference>
<accession>A0A3B4V6J3</accession>
<feature type="compositionally biased region" description="Low complexity" evidence="1">
    <location>
        <begin position="872"/>
        <end position="883"/>
    </location>
</feature>
<feature type="compositionally biased region" description="Polar residues" evidence="1">
    <location>
        <begin position="413"/>
        <end position="457"/>
    </location>
</feature>
<dbReference type="GeneTree" id="ENSGT00390000013786"/>
<name>A0A3B4V6J3_SERDU</name>
<sequence length="1031" mass="115564">MQVLQDNFLYHSNSRFGDDGGLGDERQLLVEEQKLCKARARKFSQETNRRQKALEERRKQRDVQEQRLRENILQQRRQRVQDATERFQRAHLPPSQRRRQSFRRNVPNIEDALSQLQGSLSSYTRQSSFLCSTSNISRSCTPSPKPPTVSKSSHRQALSAVEAYTKLLQEQSMTYFKNSQETGKTQERLQDHSPRDSHVSDCCISESLSCKDSLENEDPSHSKNNSYSLFLLDSEKPHLNLRKQNDLFPTSDLTSSAMLLLGDNLTQSRKLPEFKQKKQEDSERPNHKMHISKASWGFTSEQTPKTETQPALHNCNLLTFCEIISSDPEHFELTSPQNSPNDNIIVTNRVTTDSTALESSCPKQESLLDLRQQRVHDDRQLKQPSATEILFPAKNGNSKDILFGSPPKPNIFLNDSPTDNVSREGTLQQTGKENHYPSSQKEPSASINNLNKVSNSEPKTEKPINTALVQHTCLSNIQSDTLKCLRCPEEEVQKLPVSMGASHSVCEVRFIKGILKKQSKYMSGDTTCVYGSGHLIFAKQVALAIRDSVELTRVKTKDMENNNAIKKKLRWFDEVHVGKEDKAQNIMKQMKGKSSNVSQSKKNPEDHQLSLTTVSGASKPGPSVTPPASTGYHFTKQAWADVGVQVSLPQERADEVKVPRGSTRTGGPKVPWRERSARVGVGPVSSRTRKGTVIRPQSATEVNQIAKTQGKIMVPCPPPRIESVEERTAYMAKTPYGMDHASVNCKQAPALEQALHKDTSEGFFSPYTHHLIRTDSTVMYTPLPPSYTCPVSEGNRKGTLSSGHQETHGCSRRRGMVFNEKGLCLDCTPTDEEISQLWHGVRSALATKDAKTMLRRQALESGRAVRKHCVEQSRQSSGSGNRRLPQPSQPTKQPTEPVRMFSNTCNVAFTDEALESAAQLHLAEVHTEGLLEERDIVAAMDTAQTQGPGTVLQHSQQQGLTSISFEEQKILLSLDRLNHQLHCVREHVASKTGTRGLVLIDAPSTKEIKVTNHLKHRASSANNRSRYLKKF</sequence>
<dbReference type="Proteomes" id="UP000261420">
    <property type="component" value="Unplaced"/>
</dbReference>
<feature type="compositionally biased region" description="Polar residues" evidence="1">
    <location>
        <begin position="592"/>
        <end position="601"/>
    </location>
</feature>
<dbReference type="GO" id="GO:0007052">
    <property type="term" value="P:mitotic spindle organization"/>
    <property type="evidence" value="ECO:0007669"/>
    <property type="project" value="InterPro"/>
</dbReference>
<dbReference type="OMA" id="HISKPNV"/>
<keyword evidence="3" id="KW-1185">Reference proteome</keyword>
<dbReference type="GO" id="GO:0097546">
    <property type="term" value="C:ciliary base"/>
    <property type="evidence" value="ECO:0007669"/>
    <property type="project" value="InterPro"/>
</dbReference>
<protein>
    <submittedName>
        <fullName evidence="2">Centrosomal protein 126</fullName>
    </submittedName>
</protein>
<feature type="region of interest" description="Disordered" evidence="1">
    <location>
        <begin position="178"/>
        <end position="200"/>
    </location>
</feature>
<feature type="compositionally biased region" description="Basic and acidic residues" evidence="1">
    <location>
        <begin position="43"/>
        <end position="62"/>
    </location>
</feature>
<dbReference type="Pfam" id="PF15352">
    <property type="entry name" value="K1377"/>
    <property type="match status" value="2"/>
</dbReference>
<dbReference type="GO" id="GO:0030496">
    <property type="term" value="C:midbody"/>
    <property type="evidence" value="ECO:0007669"/>
    <property type="project" value="TreeGrafter"/>
</dbReference>
<feature type="region of interest" description="Disordered" evidence="1">
    <location>
        <begin position="861"/>
        <end position="898"/>
    </location>
</feature>
<proteinExistence type="predicted"/>
<feature type="region of interest" description="Disordered" evidence="1">
    <location>
        <begin position="42"/>
        <end position="62"/>
    </location>
</feature>
<dbReference type="AlphaFoldDB" id="A0A3B4V6J3"/>
<organism evidence="2 3">
    <name type="scientific">Seriola dumerili</name>
    <name type="common">Greater amberjack</name>
    <name type="synonym">Caranx dumerili</name>
    <dbReference type="NCBI Taxonomy" id="41447"/>
    <lineage>
        <taxon>Eukaryota</taxon>
        <taxon>Metazoa</taxon>
        <taxon>Chordata</taxon>
        <taxon>Craniata</taxon>
        <taxon>Vertebrata</taxon>
        <taxon>Euteleostomi</taxon>
        <taxon>Actinopterygii</taxon>
        <taxon>Neopterygii</taxon>
        <taxon>Teleostei</taxon>
        <taxon>Neoteleostei</taxon>
        <taxon>Acanthomorphata</taxon>
        <taxon>Carangaria</taxon>
        <taxon>Carangiformes</taxon>
        <taxon>Carangidae</taxon>
        <taxon>Seriola</taxon>
    </lineage>
</organism>
<dbReference type="Ensembl" id="ENSSDUT00000026738.1">
    <property type="protein sequence ID" value="ENSSDUP00000026269.1"/>
    <property type="gene ID" value="ENSSDUG00000019048.1"/>
</dbReference>
<dbReference type="GO" id="GO:1905515">
    <property type="term" value="P:non-motile cilium assembly"/>
    <property type="evidence" value="ECO:0007669"/>
    <property type="project" value="InterPro"/>
</dbReference>
<feature type="region of interest" description="Disordered" evidence="1">
    <location>
        <begin position="397"/>
        <end position="459"/>
    </location>
</feature>
<evidence type="ECO:0000256" key="1">
    <source>
        <dbReference type="SAM" id="MobiDB-lite"/>
    </source>
</evidence>
<dbReference type="InterPro" id="IPR028257">
    <property type="entry name" value="CEP126"/>
</dbReference>
<dbReference type="STRING" id="41447.ENSSDUP00000026269"/>
<feature type="compositionally biased region" description="Basic and acidic residues" evidence="1">
    <location>
        <begin position="184"/>
        <end position="199"/>
    </location>
</feature>
<feature type="region of interest" description="Disordered" evidence="1">
    <location>
        <begin position="134"/>
        <end position="156"/>
    </location>
</feature>
<evidence type="ECO:0000313" key="3">
    <source>
        <dbReference type="Proteomes" id="UP000261420"/>
    </source>
</evidence>
<reference evidence="2" key="2">
    <citation type="submission" date="2025-09" db="UniProtKB">
        <authorList>
            <consortium name="Ensembl"/>
        </authorList>
    </citation>
    <scope>IDENTIFICATION</scope>
</reference>
<evidence type="ECO:0000313" key="2">
    <source>
        <dbReference type="Ensembl" id="ENSSDUP00000026269.1"/>
    </source>
</evidence>
<dbReference type="PANTHER" id="PTHR31191:SF4">
    <property type="entry name" value="CENTROSOMAL PROTEIN OF 126 KDA"/>
    <property type="match status" value="1"/>
</dbReference>
<dbReference type="GO" id="GO:0005813">
    <property type="term" value="C:centrosome"/>
    <property type="evidence" value="ECO:0007669"/>
    <property type="project" value="InterPro"/>
</dbReference>